<dbReference type="EMBL" id="AMXE01000040">
    <property type="protein sequence ID" value="ENO87290.1"/>
    <property type="molecule type" value="Genomic_DNA"/>
</dbReference>
<reference evidence="2 3" key="1">
    <citation type="submission" date="2012-09" db="EMBL/GenBank/DDBJ databases">
        <title>Draft Genome Sequences of 6 Strains from Genus Thauera.</title>
        <authorList>
            <person name="Liu B."/>
            <person name="Shapleigh J.P."/>
            <person name="Frostegard A.H."/>
        </authorList>
    </citation>
    <scope>NUCLEOTIDE SEQUENCE [LARGE SCALE GENOMIC DNA]</scope>
    <source>
        <strain evidence="3">47Lol / DSM 12138</strain>
    </source>
</reference>
<dbReference type="Proteomes" id="UP000013232">
    <property type="component" value="Unassembled WGS sequence"/>
</dbReference>
<dbReference type="AlphaFoldDB" id="N6Y6T6"/>
<protein>
    <recommendedName>
        <fullName evidence="1">ThuA-like domain-containing protein</fullName>
    </recommendedName>
</protein>
<dbReference type="RefSeq" id="WP_004338710.1">
    <property type="nucleotide sequence ID" value="NZ_AMXE01000040.1"/>
</dbReference>
<evidence type="ECO:0000313" key="2">
    <source>
        <dbReference type="EMBL" id="ENO87290.1"/>
    </source>
</evidence>
<dbReference type="PANTHER" id="PTHR40469:SF2">
    <property type="entry name" value="GALACTOSE-BINDING DOMAIN-LIKE SUPERFAMILY PROTEIN"/>
    <property type="match status" value="1"/>
</dbReference>
<keyword evidence="3" id="KW-1185">Reference proteome</keyword>
<evidence type="ECO:0000313" key="3">
    <source>
        <dbReference type="Proteomes" id="UP000013232"/>
    </source>
</evidence>
<comment type="caution">
    <text evidence="2">The sequence shown here is derived from an EMBL/GenBank/DDBJ whole genome shotgun (WGS) entry which is preliminary data.</text>
</comment>
<dbReference type="Pfam" id="PF06283">
    <property type="entry name" value="ThuA"/>
    <property type="match status" value="1"/>
</dbReference>
<evidence type="ECO:0000259" key="1">
    <source>
        <dbReference type="Pfam" id="PF06283"/>
    </source>
</evidence>
<feature type="domain" description="ThuA-like" evidence="1">
    <location>
        <begin position="13"/>
        <end position="218"/>
    </location>
</feature>
<dbReference type="PANTHER" id="PTHR40469">
    <property type="entry name" value="SECRETED GLYCOSYL HYDROLASE"/>
    <property type="match status" value="1"/>
</dbReference>
<proteinExistence type="predicted"/>
<dbReference type="eggNOG" id="COG3828">
    <property type="taxonomic scope" value="Bacteria"/>
</dbReference>
<organism evidence="2 3">
    <name type="scientific">Thauera linaloolentis (strain DSM 12138 / JCM 21573 / CCUG 41526 / CIP 105981 / IAM 15112 / NBRC 102519 / 47Lol)</name>
    <dbReference type="NCBI Taxonomy" id="1123367"/>
    <lineage>
        <taxon>Bacteria</taxon>
        <taxon>Pseudomonadati</taxon>
        <taxon>Pseudomonadota</taxon>
        <taxon>Betaproteobacteria</taxon>
        <taxon>Rhodocyclales</taxon>
        <taxon>Zoogloeaceae</taxon>
        <taxon>Thauera</taxon>
    </lineage>
</organism>
<name>N6Y6T6_THAL4</name>
<sequence>MTNENKAGRIDCVLVASGKYHDIDFARLELLKLLGEDERIRVRVFEDYSNLDAIRNAHFLVTYTCDVVPGLEEQEALRAWVAEGGRWYALHGTASILRFLDNGLVDSPASAPHFMETLGTQFIAHPPIGAYRVEVADPGHPLVAGIEPFDVTDELYLSDVHAQLQVLLDTEFEGEGTGFVRGTWRRARHPVLYLRPIGKGAVLYLTLGHCRGHYDMQPLMDYWPEKQTCAWDLPVFYELLRRGIAWGKAARQ</sequence>
<dbReference type="STRING" id="1123367.GCA_000621305_02722"/>
<accession>N6Y6T6</accession>
<dbReference type="Gene3D" id="3.40.50.880">
    <property type="match status" value="1"/>
</dbReference>
<dbReference type="OrthoDB" id="9785923at2"/>
<dbReference type="SUPFAM" id="SSF52317">
    <property type="entry name" value="Class I glutamine amidotransferase-like"/>
    <property type="match status" value="1"/>
</dbReference>
<dbReference type="InterPro" id="IPR029062">
    <property type="entry name" value="Class_I_gatase-like"/>
</dbReference>
<gene>
    <name evidence="2" type="ORF">C666_11375</name>
</gene>
<dbReference type="InterPro" id="IPR029010">
    <property type="entry name" value="ThuA-like"/>
</dbReference>